<dbReference type="GO" id="GO:0016740">
    <property type="term" value="F:transferase activity"/>
    <property type="evidence" value="ECO:0007669"/>
    <property type="project" value="UniProtKB-KW"/>
</dbReference>
<evidence type="ECO:0000313" key="2">
    <source>
        <dbReference type="EMBL" id="NNH03148.1"/>
    </source>
</evidence>
<organism evidence="2 3">
    <name type="scientific">Microbacterium ulmi</name>
    <dbReference type="NCBI Taxonomy" id="179095"/>
    <lineage>
        <taxon>Bacteria</taxon>
        <taxon>Bacillati</taxon>
        <taxon>Actinomycetota</taxon>
        <taxon>Actinomycetes</taxon>
        <taxon>Micrococcales</taxon>
        <taxon>Microbacteriaceae</taxon>
        <taxon>Microbacterium</taxon>
    </lineage>
</organism>
<evidence type="ECO:0000313" key="3">
    <source>
        <dbReference type="Proteomes" id="UP000543598"/>
    </source>
</evidence>
<comment type="caution">
    <text evidence="2">The sequence shown here is derived from an EMBL/GenBank/DDBJ whole genome shotgun (WGS) entry which is preliminary data.</text>
</comment>
<reference evidence="2 3" key="1">
    <citation type="submission" date="2020-05" db="EMBL/GenBank/DDBJ databases">
        <title>MicrobeNet Type strains.</title>
        <authorList>
            <person name="Nicholson A.C."/>
        </authorList>
    </citation>
    <scope>NUCLEOTIDE SEQUENCE [LARGE SCALE GENOMIC DNA]</scope>
    <source>
        <strain evidence="2 3">JCM 14282</strain>
    </source>
</reference>
<dbReference type="EMBL" id="JABEMB010000003">
    <property type="protein sequence ID" value="NNH03148.1"/>
    <property type="molecule type" value="Genomic_DNA"/>
</dbReference>
<keyword evidence="2" id="KW-0808">Transferase</keyword>
<dbReference type="RefSeq" id="WP_167034593.1">
    <property type="nucleotide sequence ID" value="NZ_BAAANA010000002.1"/>
</dbReference>
<dbReference type="InterPro" id="IPR009288">
    <property type="entry name" value="AIG2-like_dom"/>
</dbReference>
<protein>
    <submittedName>
        <fullName evidence="2">Gamma-glutamylcyclotransferase</fullName>
    </submittedName>
</protein>
<evidence type="ECO:0000259" key="1">
    <source>
        <dbReference type="Pfam" id="PF06094"/>
    </source>
</evidence>
<gene>
    <name evidence="2" type="ORF">HLA99_04685</name>
</gene>
<dbReference type="CDD" id="cd06661">
    <property type="entry name" value="GGCT_like"/>
    <property type="match status" value="1"/>
</dbReference>
<name>A0A7Y2Q0Z9_9MICO</name>
<keyword evidence="3" id="KW-1185">Reference proteome</keyword>
<dbReference type="InterPro" id="IPR013024">
    <property type="entry name" value="GGCT-like"/>
</dbReference>
<sequence>MAEPPDQLLFSYGALQNPHLQLATFGRVVESEPDILPGYTADYVEVPDGRFTDLTGLTVHPQLRATGNARDKVIGRVLQLTEAELDAADQFEVSMYRRTPVTLASGRGAWVYVSA</sequence>
<dbReference type="Pfam" id="PF06094">
    <property type="entry name" value="GGACT"/>
    <property type="match status" value="1"/>
</dbReference>
<dbReference type="InterPro" id="IPR036568">
    <property type="entry name" value="GGCT-like_sf"/>
</dbReference>
<proteinExistence type="predicted"/>
<dbReference type="Proteomes" id="UP000543598">
    <property type="component" value="Unassembled WGS sequence"/>
</dbReference>
<feature type="domain" description="Gamma-glutamylcyclotransferase AIG2-like" evidence="1">
    <location>
        <begin position="9"/>
        <end position="114"/>
    </location>
</feature>
<accession>A0A7Y2Q0Z9</accession>
<dbReference type="Gene3D" id="3.10.490.10">
    <property type="entry name" value="Gamma-glutamyl cyclotransferase-like"/>
    <property type="match status" value="1"/>
</dbReference>
<dbReference type="SUPFAM" id="SSF110857">
    <property type="entry name" value="Gamma-glutamyl cyclotransferase-like"/>
    <property type="match status" value="1"/>
</dbReference>
<dbReference type="AlphaFoldDB" id="A0A7Y2Q0Z9"/>